<dbReference type="SMART" id="SM00028">
    <property type="entry name" value="TPR"/>
    <property type="match status" value="3"/>
</dbReference>
<reference evidence="5 6" key="1">
    <citation type="submission" date="2015-02" db="EMBL/GenBank/DDBJ databases">
        <title>Single-cell genomics of uncultivated deep-branching MTB reveals a conserved set of magnetosome genes.</title>
        <authorList>
            <person name="Kolinko S."/>
            <person name="Richter M."/>
            <person name="Glockner F.O."/>
            <person name="Brachmann A."/>
            <person name="Schuler D."/>
        </authorList>
    </citation>
    <scope>NUCLEOTIDE SEQUENCE [LARGE SCALE GENOMIC DNA]</scope>
    <source>
        <strain evidence="5">TM-1</strain>
    </source>
</reference>
<sequence>MYAYNPRKLTHAQLKDYFVGRWGLVNDIKSELDLAPGQSPRQHWMLIGPRGMGKSHLLTLLYHEIKADPRLKDLWLPILFPEELMSVYNIADFLERTLKEIVSELGSTHPEVVGELQGRIGKIKALKANERANYGFSLLTWVHGKTGRFVLLLTENLQQLLGKKFSAIEQKQLRAYLQTSDAVLIIGSATTIFKEIRDHALPFYDFFYSSTLKELTHEDIRLLVNKLLEDCDDAKNSPDLDAKLRTICSLAGGNPRMVVFLADIIKADVTQDVLDIMDRLLDELTPYFNTIFGDLPENMLKIINVMAAHEPALSPSTIAKHLEMDEATVRNYMKTLKDNGYVRIALKKGTSHYYCLNEYMYRIWFQMRDSGHREEMRWLIEFLLMLYGTSAVSDKARRFREGEMGDVYSLFYRRLVIATDDFAKRNRDYCNSLELLTKLLNSGEDEKEMPESIDVIYEHIKLERYYESIVMCDKAIEISPNDYRIYVFWGYCLGMLKRYDEAISMYKKAIEISPNAIVYGLWGDCLTTLEKYDEAILAYLKLFQTNKELLLAQNDNDLYSTMIHSTLTLLTPGDYIQQFYAKKGAKHSRPTLLTFLLLLEKYDIVEEHLSEIITQAKTTAPSEDIALLFSAIKLSIYLNLPKENTDNISRLLPLYTTYIKSLSSHNKQEQEIKGLAIGIYKLYLINKANANAIDKTLNHLKTSDVPFGDAILKIWTCISDPESHDAKLYLTDKALSEVVKQLHASI</sequence>
<dbReference type="PROSITE" id="PS50005">
    <property type="entry name" value="TPR"/>
    <property type="match status" value="1"/>
</dbReference>
<dbReference type="InterPro" id="IPR013196">
    <property type="entry name" value="HTH_11"/>
</dbReference>
<dbReference type="Gene3D" id="1.25.40.10">
    <property type="entry name" value="Tetratricopeptide repeat domain"/>
    <property type="match status" value="1"/>
</dbReference>
<dbReference type="InterPro" id="IPR011990">
    <property type="entry name" value="TPR-like_helical_dom_sf"/>
</dbReference>
<evidence type="ECO:0000256" key="3">
    <source>
        <dbReference type="PROSITE-ProRule" id="PRU00339"/>
    </source>
</evidence>
<proteinExistence type="predicted"/>
<dbReference type="EMBL" id="LACI01002423">
    <property type="protein sequence ID" value="KJU82106.1"/>
    <property type="molecule type" value="Genomic_DNA"/>
</dbReference>
<dbReference type="PANTHER" id="PTHR44943:SF4">
    <property type="entry name" value="TPR REPEAT-CONTAINING PROTEIN MJ0798"/>
    <property type="match status" value="1"/>
</dbReference>
<keyword evidence="2 3" id="KW-0802">TPR repeat</keyword>
<dbReference type="Gene3D" id="1.10.10.10">
    <property type="entry name" value="Winged helix-like DNA-binding domain superfamily/Winged helix DNA-binding domain"/>
    <property type="match status" value="1"/>
</dbReference>
<dbReference type="AlphaFoldDB" id="A0A0F3GJN4"/>
<organism evidence="5 6">
    <name type="scientific">Candidatus Magnetobacterium bavaricum</name>
    <dbReference type="NCBI Taxonomy" id="29290"/>
    <lineage>
        <taxon>Bacteria</taxon>
        <taxon>Pseudomonadati</taxon>
        <taxon>Nitrospirota</taxon>
        <taxon>Thermodesulfovibrionia</taxon>
        <taxon>Thermodesulfovibrionales</taxon>
        <taxon>Candidatus Magnetobacteriaceae</taxon>
        <taxon>Candidatus Magnetobacterium</taxon>
    </lineage>
</organism>
<dbReference type="InterPro" id="IPR036390">
    <property type="entry name" value="WH_DNA-bd_sf"/>
</dbReference>
<name>A0A0F3GJN4_9BACT</name>
<keyword evidence="6" id="KW-1185">Reference proteome</keyword>
<gene>
    <name evidence="5" type="ORF">MBAV_005701</name>
</gene>
<evidence type="ECO:0000256" key="1">
    <source>
        <dbReference type="ARBA" id="ARBA00022737"/>
    </source>
</evidence>
<dbReference type="InterPro" id="IPR036388">
    <property type="entry name" value="WH-like_DNA-bd_sf"/>
</dbReference>
<evidence type="ECO:0000256" key="2">
    <source>
        <dbReference type="ARBA" id="ARBA00022803"/>
    </source>
</evidence>
<dbReference type="Pfam" id="PF08279">
    <property type="entry name" value="HTH_11"/>
    <property type="match status" value="1"/>
</dbReference>
<evidence type="ECO:0000313" key="5">
    <source>
        <dbReference type="EMBL" id="KJU82106.1"/>
    </source>
</evidence>
<protein>
    <submittedName>
        <fullName evidence="5">Helix-turn-helix, type 11 domain protein</fullName>
    </submittedName>
</protein>
<dbReference type="SUPFAM" id="SSF48452">
    <property type="entry name" value="TPR-like"/>
    <property type="match status" value="1"/>
</dbReference>
<comment type="caution">
    <text evidence="5">The sequence shown here is derived from an EMBL/GenBank/DDBJ whole genome shotgun (WGS) entry which is preliminary data.</text>
</comment>
<dbReference type="PATRIC" id="fig|29290.4.peg.7536"/>
<dbReference type="InterPro" id="IPR051685">
    <property type="entry name" value="Ycf3/AcsC/BcsC/TPR_MFPF"/>
</dbReference>
<evidence type="ECO:0000313" key="6">
    <source>
        <dbReference type="Proteomes" id="UP000033423"/>
    </source>
</evidence>
<feature type="domain" description="Helix-turn-helix type 11" evidence="4">
    <location>
        <begin position="301"/>
        <end position="352"/>
    </location>
</feature>
<dbReference type="SUPFAM" id="SSF52540">
    <property type="entry name" value="P-loop containing nucleoside triphosphate hydrolases"/>
    <property type="match status" value="1"/>
</dbReference>
<dbReference type="Pfam" id="PF12895">
    <property type="entry name" value="ANAPC3"/>
    <property type="match status" value="1"/>
</dbReference>
<dbReference type="PANTHER" id="PTHR44943">
    <property type="entry name" value="CELLULOSE SYNTHASE OPERON PROTEIN C"/>
    <property type="match status" value="1"/>
</dbReference>
<evidence type="ECO:0000259" key="4">
    <source>
        <dbReference type="Pfam" id="PF08279"/>
    </source>
</evidence>
<accession>A0A0F3GJN4</accession>
<dbReference type="GO" id="GO:0006355">
    <property type="term" value="P:regulation of DNA-templated transcription"/>
    <property type="evidence" value="ECO:0007669"/>
    <property type="project" value="InterPro"/>
</dbReference>
<dbReference type="Gene3D" id="3.40.50.300">
    <property type="entry name" value="P-loop containing nucleotide triphosphate hydrolases"/>
    <property type="match status" value="1"/>
</dbReference>
<keyword evidence="1" id="KW-0677">Repeat</keyword>
<feature type="repeat" description="TPR" evidence="3">
    <location>
        <begin position="483"/>
        <end position="516"/>
    </location>
</feature>
<dbReference type="InterPro" id="IPR019734">
    <property type="entry name" value="TPR_rpt"/>
</dbReference>
<dbReference type="Proteomes" id="UP000033423">
    <property type="component" value="Unassembled WGS sequence"/>
</dbReference>
<dbReference type="InterPro" id="IPR027417">
    <property type="entry name" value="P-loop_NTPase"/>
</dbReference>
<dbReference type="SUPFAM" id="SSF46785">
    <property type="entry name" value="Winged helix' DNA-binding domain"/>
    <property type="match status" value="1"/>
</dbReference>
<dbReference type="GO" id="GO:0003677">
    <property type="term" value="F:DNA binding"/>
    <property type="evidence" value="ECO:0007669"/>
    <property type="project" value="InterPro"/>
</dbReference>